<evidence type="ECO:0000313" key="3">
    <source>
        <dbReference type="Proteomes" id="UP000233375"/>
    </source>
</evidence>
<organism evidence="2 3">
    <name type="scientific">Niallia nealsonii</name>
    <dbReference type="NCBI Taxonomy" id="115979"/>
    <lineage>
        <taxon>Bacteria</taxon>
        <taxon>Bacillati</taxon>
        <taxon>Bacillota</taxon>
        <taxon>Bacilli</taxon>
        <taxon>Bacillales</taxon>
        <taxon>Bacillaceae</taxon>
        <taxon>Niallia</taxon>
    </lineage>
</organism>
<reference evidence="2 3" key="1">
    <citation type="journal article" date="2003" name="Int. J. Syst. Evol. Microbiol.">
        <title>Bacillus nealsonii sp. nov., isolated from a spacecraft-assembly facility, whose spores are gamma-radiation resistant.</title>
        <authorList>
            <person name="Venkateswaran K."/>
            <person name="Kempf M."/>
            <person name="Chen F."/>
            <person name="Satomi M."/>
            <person name="Nicholson W."/>
            <person name="Kern R."/>
        </authorList>
    </citation>
    <scope>NUCLEOTIDE SEQUENCE [LARGE SCALE GENOMIC DNA]</scope>
    <source>
        <strain evidence="2 3">FO-92</strain>
    </source>
</reference>
<evidence type="ECO:0000259" key="1">
    <source>
        <dbReference type="PROSITE" id="PS50943"/>
    </source>
</evidence>
<proteinExistence type="predicted"/>
<evidence type="ECO:0000313" key="2">
    <source>
        <dbReference type="EMBL" id="PKG24368.1"/>
    </source>
</evidence>
<dbReference type="InterPro" id="IPR001387">
    <property type="entry name" value="Cro/C1-type_HTH"/>
</dbReference>
<dbReference type="Gene3D" id="1.10.260.40">
    <property type="entry name" value="lambda repressor-like DNA-binding domains"/>
    <property type="match status" value="1"/>
</dbReference>
<dbReference type="OrthoDB" id="1904300at2"/>
<feature type="domain" description="HTH cro/C1-type" evidence="1">
    <location>
        <begin position="14"/>
        <end position="58"/>
    </location>
</feature>
<dbReference type="SUPFAM" id="SSF47413">
    <property type="entry name" value="lambda repressor-like DNA-binding domains"/>
    <property type="match status" value="1"/>
</dbReference>
<dbReference type="RefSeq" id="WP_101176492.1">
    <property type="nucleotide sequence ID" value="NZ_PISE01000014.1"/>
</dbReference>
<sequence length="182" mass="21642">MNSLGYIARVFEVSLSEIGRQIDVSPQTVNDWVKNKRRIPQKRIEQLVDIFRLSKECFAKTEEELNEVERLTIKLKYYQSINKLKEDKQYRYWSHQDEINALSKKIEDKKLLLSIEQLFQGGGRWGELNYNPQGVKNYQLFEAMVKLLSNAEENKEQIDELVILLLGEKQKRKFDIVEYPNR</sequence>
<dbReference type="AlphaFoldDB" id="A0A2N0Z4C7"/>
<dbReference type="EMBL" id="PISE01000014">
    <property type="protein sequence ID" value="PKG24368.1"/>
    <property type="molecule type" value="Genomic_DNA"/>
</dbReference>
<dbReference type="InterPro" id="IPR010982">
    <property type="entry name" value="Lambda_DNA-bd_dom_sf"/>
</dbReference>
<accession>A0A2N0Z4C7</accession>
<keyword evidence="3" id="KW-1185">Reference proteome</keyword>
<dbReference type="PROSITE" id="PS50943">
    <property type="entry name" value="HTH_CROC1"/>
    <property type="match status" value="1"/>
</dbReference>
<dbReference type="GO" id="GO:0003677">
    <property type="term" value="F:DNA binding"/>
    <property type="evidence" value="ECO:0007669"/>
    <property type="project" value="InterPro"/>
</dbReference>
<name>A0A2N0Z4C7_9BACI</name>
<protein>
    <recommendedName>
        <fullName evidence="1">HTH cro/C1-type domain-containing protein</fullName>
    </recommendedName>
</protein>
<dbReference type="Proteomes" id="UP000233375">
    <property type="component" value="Unassembled WGS sequence"/>
</dbReference>
<dbReference type="Pfam" id="PF01381">
    <property type="entry name" value="HTH_3"/>
    <property type="match status" value="1"/>
</dbReference>
<comment type="caution">
    <text evidence="2">The sequence shown here is derived from an EMBL/GenBank/DDBJ whole genome shotgun (WGS) entry which is preliminary data.</text>
</comment>
<gene>
    <name evidence="2" type="ORF">CWS01_07065</name>
</gene>